<dbReference type="InterPro" id="IPR031325">
    <property type="entry name" value="RHS_repeat"/>
</dbReference>
<feature type="domain" description="DUF6531" evidence="2">
    <location>
        <begin position="479"/>
        <end position="549"/>
    </location>
</feature>
<evidence type="ECO:0008006" key="6">
    <source>
        <dbReference type="Google" id="ProtNLM"/>
    </source>
</evidence>
<dbReference type="PANTHER" id="PTHR32305:SF15">
    <property type="entry name" value="PROTEIN RHSA-RELATED"/>
    <property type="match status" value="1"/>
</dbReference>
<organism evidence="4 5">
    <name type="scientific">Frischella perrara</name>
    <dbReference type="NCBI Taxonomy" id="1267021"/>
    <lineage>
        <taxon>Bacteria</taxon>
        <taxon>Pseudomonadati</taxon>
        <taxon>Pseudomonadota</taxon>
        <taxon>Gammaproteobacteria</taxon>
        <taxon>Orbales</taxon>
        <taxon>Orbaceae</taxon>
        <taxon>Frischella</taxon>
    </lineage>
</organism>
<dbReference type="NCBIfam" id="TIGR03696">
    <property type="entry name" value="Rhs_assc_core"/>
    <property type="match status" value="1"/>
</dbReference>
<dbReference type="Proteomes" id="UP000247838">
    <property type="component" value="Unassembled WGS sequence"/>
</dbReference>
<evidence type="ECO:0000313" key="5">
    <source>
        <dbReference type="Proteomes" id="UP000247838"/>
    </source>
</evidence>
<gene>
    <name evidence="4" type="ORF">DKK76_09325</name>
</gene>
<proteinExistence type="predicted"/>
<sequence>MNKNEDEKSKKTNEVIPALPVSITPSDNTVYDIIRSSINNYHNELAKDPTFYSKRAETLLKEFKSCLSNLSEQSKKEYKSRMSRWGATSIVPNIDVKEKLLSTNRSTQTVNINKPSCAKCANKGKVKISYHMDGLKNEKVILSNVKIQLIPYKTRYFPTSSSSSITIKPAKIEQIIPLSDAEKQDYLITLDENGEKLLDWSDEKFAKYSEYHVVVLPVEEGEVDNWINAYQLIIDKLHKELQENWTNNLLPAWKAFENLTPQQQFTLLSDMWFKGSSFAVNEKIDEYKKAWQKFEEWDFRGWLDELFRERVTSDETSLTILQDEVKFYIAAYYSQCWMAMLPPHFQIIFSGKTYTTIMISMMELVAELVVETLIFNGVIAALTKIAEATIMLKGLLDSFSIMSNVLKEALQSEKSMNIFLRRFSNSIKITNNTTREVELSSGLKSLIEFNGDPSKKITVRIIDLKNGKVTNPVPLESADPISMVTGEERLTLIDGEFKHLLSFIWQRCYRSSAVEHNIGLGYGWSHSLAHSLLFEDDNVIWVDDGNLLTTFTAPTFQESLVINSIAQSCIYLDNQTNEYIISKGQGENLYYFKRFGNIGQLTAIGDKYGHRLIIIYDEKQRIIALQPQHEQSRRLVLSYIDNTSILIQSVSIQTLVNEEWQSIQTLMTYRYNDQQQLIATCDEAGQIESYEYDQNNVIQKRTMAGGAEFYWQWQGEGKTVRCTRQWSNFKQLNETYQWQDEDITVTMADGSKKSYCHKNGLLQSETDANGITKTYQYNQYGLKTKEINGLGHETYYQYSANAELEAIIYPDNSYEKFTWQRGRIIRINKNGQIWHFRYNEKNDLLEQETPDGLITQYTYNEHGQRLSAKYPDGTAHYFKWGEQGELLEQHFSDGRIFYFSYDSLLRLTKVCDGQQAETRYTYDKLGKITKICNPDGTNREYKYNAYDKVTWFKDETGKITEYKYATPLHLITEKRLPNGDKLKFRYDNIHLQVSEIENQKGERYQLKYTPTGQLSEEIGFDGIKTTYYYDANGHLIEKQEFGNNDNEKPLITKYVRDSMGKLLLKELPDGIKEFYHYDNGKLVKVTDGKSVLAWEYDKVGRLIAEHQNWATIRHRYDEISNLLSGTKLPDGQYLEYYYQHGQLRGMSLDGESLTAIVYDAMGRQIERRQGNGLINHYQYNKLGQLISHQLHRVLDMITDNSHISMWQQHYRYEADGQLAEVYGSQPRRYGYDEIGQLSTVSYLGAEQTPRHAEKTEQFLYDASGNNIVKQHSFSEIPLQANTAKGNRLTFFSDKHFEYDRFGNLICEKQGKDKSLLTHYEYDCRHRLIKVIKPTGIIITYTYDPFNRRTSKTVDGKTTEFIWQGNRLIAETDNDKHWQTYIYEPKSYRPLALLYGNAQQEKTQIYWYQNDQLGTPIALTNNRGEFIYQCQYNAYGQIIDEKYQTDKGLDLVPDNPLRFQGQYYDEETKLHYNLNRYYDPFIGRYITQDPIRILSDINFYCYVTNNPINIIDPSGLDWIRLYRGTNIQAELKLFQDTGGILSDAGREVYNSAIWEGLSPIDAWELAMKQSEKLHQKAVEAWGSIEQYAMAHGEWSTEIKGISGERTLISSSSSFEVAKGFTNMSSNSVIFEITIPKSLVLKQPMLSSTEFEYLIINGVKP</sequence>
<evidence type="ECO:0000259" key="2">
    <source>
        <dbReference type="Pfam" id="PF20148"/>
    </source>
</evidence>
<dbReference type="EMBL" id="QGLM01000018">
    <property type="protein sequence ID" value="PXY94652.1"/>
    <property type="molecule type" value="Genomic_DNA"/>
</dbReference>
<evidence type="ECO:0000259" key="3">
    <source>
        <dbReference type="Pfam" id="PF25023"/>
    </source>
</evidence>
<dbReference type="InterPro" id="IPR006530">
    <property type="entry name" value="YD"/>
</dbReference>
<dbReference type="PANTHER" id="PTHR32305">
    <property type="match status" value="1"/>
</dbReference>
<keyword evidence="1" id="KW-0677">Repeat</keyword>
<dbReference type="InterPro" id="IPR022385">
    <property type="entry name" value="Rhs_assc_core"/>
</dbReference>
<protein>
    <recommendedName>
        <fullName evidence="6">Rhs family protein</fullName>
    </recommendedName>
</protein>
<dbReference type="Gene3D" id="2.180.10.10">
    <property type="entry name" value="RHS repeat-associated core"/>
    <property type="match status" value="3"/>
</dbReference>
<dbReference type="InterPro" id="IPR056823">
    <property type="entry name" value="TEN-like_YD-shell"/>
</dbReference>
<evidence type="ECO:0000256" key="1">
    <source>
        <dbReference type="ARBA" id="ARBA00022737"/>
    </source>
</evidence>
<accession>A0A318MPF4</accession>
<reference evidence="4 5" key="1">
    <citation type="submission" date="2018-05" db="EMBL/GenBank/DDBJ databases">
        <title>Reference genomes for bee gut microbiota database.</title>
        <authorList>
            <person name="Ellegaard K.M."/>
        </authorList>
    </citation>
    <scope>NUCLEOTIDE SEQUENCE [LARGE SCALE GENOMIC DNA]</scope>
    <source>
        <strain evidence="4 5">ESL0167</strain>
    </source>
</reference>
<dbReference type="NCBIfam" id="TIGR01643">
    <property type="entry name" value="YD_repeat_2x"/>
    <property type="match status" value="3"/>
</dbReference>
<dbReference type="Pfam" id="PF20148">
    <property type="entry name" value="DUF6531"/>
    <property type="match status" value="1"/>
</dbReference>
<feature type="domain" description="Teneurin-like YD-shell" evidence="3">
    <location>
        <begin position="1027"/>
        <end position="1188"/>
    </location>
</feature>
<dbReference type="RefSeq" id="WP_110444032.1">
    <property type="nucleotide sequence ID" value="NZ_QGLM01000018.1"/>
</dbReference>
<evidence type="ECO:0000313" key="4">
    <source>
        <dbReference type="EMBL" id="PXY94652.1"/>
    </source>
</evidence>
<feature type="domain" description="Teneurin-like YD-shell" evidence="3">
    <location>
        <begin position="1252"/>
        <end position="1507"/>
    </location>
</feature>
<dbReference type="InterPro" id="IPR050708">
    <property type="entry name" value="T6SS_VgrG/RHS"/>
</dbReference>
<name>A0A318MPF4_FRIPE</name>
<dbReference type="Pfam" id="PF05593">
    <property type="entry name" value="RHS_repeat"/>
    <property type="match status" value="2"/>
</dbReference>
<dbReference type="Pfam" id="PF25023">
    <property type="entry name" value="TEN_YD-shell"/>
    <property type="match status" value="2"/>
</dbReference>
<dbReference type="InterPro" id="IPR045351">
    <property type="entry name" value="DUF6531"/>
</dbReference>
<comment type="caution">
    <text evidence="4">The sequence shown here is derived from an EMBL/GenBank/DDBJ whole genome shotgun (WGS) entry which is preliminary data.</text>
</comment>